<proteinExistence type="predicted"/>
<evidence type="ECO:0000313" key="5">
    <source>
        <dbReference type="EMBL" id="KAA0146819.1"/>
    </source>
</evidence>
<dbReference type="CDD" id="cd00603">
    <property type="entry name" value="IPT_PCSR"/>
    <property type="match status" value="1"/>
</dbReference>
<dbReference type="AlphaFoldDB" id="A0A5A8D9U0"/>
<keyword evidence="1" id="KW-0430">Lectin</keyword>
<dbReference type="PANTHER" id="PTHR12223">
    <property type="entry name" value="VESICULAR MANNOSE-BINDING LECTIN"/>
    <property type="match status" value="1"/>
</dbReference>
<feature type="region of interest" description="Disordered" evidence="2">
    <location>
        <begin position="219"/>
        <end position="243"/>
    </location>
</feature>
<feature type="region of interest" description="Disordered" evidence="2">
    <location>
        <begin position="698"/>
        <end position="718"/>
    </location>
</feature>
<dbReference type="InterPro" id="IPR051136">
    <property type="entry name" value="Intracellular_Lectin-GPT"/>
</dbReference>
<dbReference type="InterPro" id="IPR001220">
    <property type="entry name" value="Legume_lectin_dom"/>
</dbReference>
<dbReference type="InterPro" id="IPR014756">
    <property type="entry name" value="Ig_E-set"/>
</dbReference>
<dbReference type="Pfam" id="PF01833">
    <property type="entry name" value="TIG"/>
    <property type="match status" value="1"/>
</dbReference>
<dbReference type="Proteomes" id="UP000323011">
    <property type="component" value="Unassembled WGS sequence"/>
</dbReference>
<protein>
    <submittedName>
        <fullName evidence="6">Uncharacterized protein</fullName>
    </submittedName>
</protein>
<evidence type="ECO:0000313" key="8">
    <source>
        <dbReference type="Proteomes" id="UP000323011"/>
    </source>
</evidence>
<dbReference type="CDD" id="cd01951">
    <property type="entry name" value="lectin_L-type"/>
    <property type="match status" value="1"/>
</dbReference>
<dbReference type="EMBL" id="VLTO01000152">
    <property type="protein sequence ID" value="KAA0160691.1"/>
    <property type="molecule type" value="Genomic_DNA"/>
</dbReference>
<dbReference type="GO" id="GO:0030246">
    <property type="term" value="F:carbohydrate binding"/>
    <property type="evidence" value="ECO:0007669"/>
    <property type="project" value="UniProtKB-KW"/>
</dbReference>
<evidence type="ECO:0000259" key="3">
    <source>
        <dbReference type="Pfam" id="PF00139"/>
    </source>
</evidence>
<feature type="region of interest" description="Disordered" evidence="2">
    <location>
        <begin position="990"/>
        <end position="1033"/>
    </location>
</feature>
<evidence type="ECO:0000256" key="1">
    <source>
        <dbReference type="ARBA" id="ARBA00022734"/>
    </source>
</evidence>
<dbReference type="InterPro" id="IPR013320">
    <property type="entry name" value="ConA-like_dom_sf"/>
</dbReference>
<evidence type="ECO:0000313" key="7">
    <source>
        <dbReference type="Proteomes" id="UP000322899"/>
    </source>
</evidence>
<organism evidence="6 7">
    <name type="scientific">Cafeteria roenbergensis</name>
    <name type="common">Marine flagellate</name>
    <dbReference type="NCBI Taxonomy" id="33653"/>
    <lineage>
        <taxon>Eukaryota</taxon>
        <taxon>Sar</taxon>
        <taxon>Stramenopiles</taxon>
        <taxon>Bigyra</taxon>
        <taxon>Opalozoa</taxon>
        <taxon>Bicosoecida</taxon>
        <taxon>Cafeteriaceae</taxon>
        <taxon>Cafeteria</taxon>
    </lineage>
</organism>
<feature type="domain" description="IPT/TIG" evidence="4">
    <location>
        <begin position="287"/>
        <end position="346"/>
    </location>
</feature>
<gene>
    <name evidence="6" type="ORF">FNF27_08229</name>
    <name evidence="5" type="ORF">FNF29_07795</name>
</gene>
<accession>A0A5A8D9U0</accession>
<feature type="domain" description="Legume lectin" evidence="3">
    <location>
        <begin position="894"/>
        <end position="1003"/>
    </location>
</feature>
<evidence type="ECO:0000313" key="6">
    <source>
        <dbReference type="EMBL" id="KAA0160691.1"/>
    </source>
</evidence>
<dbReference type="SUPFAM" id="SSF49899">
    <property type="entry name" value="Concanavalin A-like lectins/glucanases"/>
    <property type="match status" value="1"/>
</dbReference>
<feature type="region of interest" description="Disordered" evidence="2">
    <location>
        <begin position="838"/>
        <end position="857"/>
    </location>
</feature>
<name>A0A5A8D9U0_CAFRO</name>
<dbReference type="Gene3D" id="2.60.40.10">
    <property type="entry name" value="Immunoglobulins"/>
    <property type="match status" value="1"/>
</dbReference>
<dbReference type="InterPro" id="IPR056573">
    <property type="entry name" value="Lectin_L-type_dom"/>
</dbReference>
<evidence type="ECO:0000259" key="4">
    <source>
        <dbReference type="Pfam" id="PF01833"/>
    </source>
</evidence>
<dbReference type="InterPro" id="IPR013783">
    <property type="entry name" value="Ig-like_fold"/>
</dbReference>
<dbReference type="SUPFAM" id="SSF81296">
    <property type="entry name" value="E set domains"/>
    <property type="match status" value="1"/>
</dbReference>
<dbReference type="InterPro" id="IPR002909">
    <property type="entry name" value="IPT_dom"/>
</dbReference>
<reference evidence="7 8" key="1">
    <citation type="submission" date="2019-07" db="EMBL/GenBank/DDBJ databases">
        <title>Genomes of Cafeteria roenbergensis.</title>
        <authorList>
            <person name="Fischer M.G."/>
            <person name="Hackl T."/>
            <person name="Roman M."/>
        </authorList>
    </citation>
    <scope>NUCLEOTIDE SEQUENCE [LARGE SCALE GENOMIC DNA]</scope>
    <source>
        <strain evidence="5 8">BVI</strain>
        <strain evidence="6 7">E4-10P</strain>
    </source>
</reference>
<sequence>MRRARLALRGATALGLFCVALGTDLGRSLHVAWEYETQGDLEGWGSATSEASGAEAIVLGGELRLEAQSSDPVVDSPLFHINATDRTVLVFRAAAFGTPGDSEVLWRLRRPGGAAPPPSFGAGLGDWRLEGNSEWDVRSTSFRVEGDGAARTYYVPLVNPASPGPTAAPQGALVQVRLRLWAAPSAGAGGAAHIDFIRISERPLVAHVSGCGRVTRQESLHLSGPSPDAPAFHPVSNPPPPTKQWARETGTTTDQRFHSWADAHALRDVGSDAFGLAFGSTYNCLRSGGDLLVISGSGFGPSDARVTVGGAACTEVRHDPAAPESRIACRSPAMQSGPEHAVVAVAQGRLPGLVDAKPLLSYAVGPRAPVALDASNVGATHLSASWSPRSLWDALATTGYVLEARSLLRPAELWAAFYPALLALGPRRSGAAGNDSVVSAPAGPDDVAAALPTGAAGAGPLLPQLASVLLERQESHFRSEPGDVGSGGAPDGELLPTPSVAELREASRISGVPSAVLAAVAVDRWGQVGWRSMPAPAGRNGSLLSQLGGWPALEAEPAAWSAWSRLATTGNVTSTTVAGLPAGTAVQLRVAALAEDTVLDAAAWQRVNAHGHREALPQGSQGPWSEAAAARTTAADILFDWFDANGTLSYGGADRRSTTGELGRVGGEGSWGLVLVGSAHVAGCNATHSCCDGFAAPSASQPSDGNAREFDIGDADGDGVVDQQSAWHAGWWRGALLPEAEAALSRPGDVKKVYPRHSGSADPHAYTRAMQAVRDAGGEVPPGLPVPPLTNRSATPWSACRLACAAAARLRPPYVNAEALRASSQLPLPTPLPAAGVFPGSAGGPPPAPVGSAAAGGSDLSGALPGVPGRLPSGVTVVPPRYLARPPTGPCGPALRLTPSRPGQAGSAWYGRRMQVREGFSTEFVFQLSNPSYHCKRMDDASTNCRSRGADGLAFVIQDRHPAALGRAGGGQGWAGLPRAVAVSFDTWHNPEHSDPYENHVAVHAPPPPDSPVPAGQAAAEDGPPRDRPSSEGHAFALGAATEGVPDMADRPVHVRVVYEPLASGGEGSASGMGGGPAADAAGGGAQQLAWLAGNEYPSGGRGWWTGAEAGTLRVEMPPGREVLRVRVDLHAALGTPADGRAWVGFTAATGDLAFQSHEVLAWSLHQSYALAAAGGGAGLPGAAGRFPEVRTGA</sequence>
<dbReference type="InterPro" id="IPR036116">
    <property type="entry name" value="FN3_sf"/>
</dbReference>
<dbReference type="Pfam" id="PF00139">
    <property type="entry name" value="Lectin_legB"/>
    <property type="match status" value="1"/>
</dbReference>
<evidence type="ECO:0000256" key="2">
    <source>
        <dbReference type="SAM" id="MobiDB-lite"/>
    </source>
</evidence>
<dbReference type="OrthoDB" id="409136at2759"/>
<dbReference type="Proteomes" id="UP000322899">
    <property type="component" value="Unassembled WGS sequence"/>
</dbReference>
<dbReference type="EMBL" id="VLTN01000077">
    <property type="protein sequence ID" value="KAA0146819.1"/>
    <property type="molecule type" value="Genomic_DNA"/>
</dbReference>
<dbReference type="Gene3D" id="2.60.120.200">
    <property type="match status" value="1"/>
</dbReference>
<dbReference type="SUPFAM" id="SSF49265">
    <property type="entry name" value="Fibronectin type III"/>
    <property type="match status" value="1"/>
</dbReference>
<keyword evidence="8" id="KW-1185">Reference proteome</keyword>
<comment type="caution">
    <text evidence="6">The sequence shown here is derived from an EMBL/GenBank/DDBJ whole genome shotgun (WGS) entry which is preliminary data.</text>
</comment>